<feature type="compositionally biased region" description="Polar residues" evidence="1">
    <location>
        <begin position="37"/>
        <end position="47"/>
    </location>
</feature>
<dbReference type="AlphaFoldDB" id="A0A3N4LVN8"/>
<name>A0A3N4LVN8_9PEZI</name>
<protein>
    <recommendedName>
        <fullName evidence="4">Chromo domain-containing protein</fullName>
    </recommendedName>
</protein>
<dbReference type="InParanoid" id="A0A3N4LVN8"/>
<gene>
    <name evidence="2" type="ORF">L211DRAFT_834615</name>
</gene>
<evidence type="ECO:0000313" key="3">
    <source>
        <dbReference type="Proteomes" id="UP000267821"/>
    </source>
</evidence>
<dbReference type="OrthoDB" id="3647690at2759"/>
<organism evidence="2 3">
    <name type="scientific">Terfezia boudieri ATCC MYA-4762</name>
    <dbReference type="NCBI Taxonomy" id="1051890"/>
    <lineage>
        <taxon>Eukaryota</taxon>
        <taxon>Fungi</taxon>
        <taxon>Dikarya</taxon>
        <taxon>Ascomycota</taxon>
        <taxon>Pezizomycotina</taxon>
        <taxon>Pezizomycetes</taxon>
        <taxon>Pezizales</taxon>
        <taxon>Pezizaceae</taxon>
        <taxon>Terfezia</taxon>
    </lineage>
</organism>
<dbReference type="EMBL" id="ML121532">
    <property type="protein sequence ID" value="RPB26947.1"/>
    <property type="molecule type" value="Genomic_DNA"/>
</dbReference>
<accession>A0A3N4LVN8</accession>
<feature type="region of interest" description="Disordered" evidence="1">
    <location>
        <begin position="31"/>
        <end position="50"/>
    </location>
</feature>
<sequence>MASTISSLAHTHLTTSKIYHTRTRQTSVNYQLDEDTTGGSPNSTQGTAGPWYEVKEIIGEKKDKYKILWAGVDPKTNKPWKADWVGISVHPSPPPHLTHLISPTPPARPTLSLPCQPEELEQYSLPLLTYLWGFS</sequence>
<evidence type="ECO:0008006" key="4">
    <source>
        <dbReference type="Google" id="ProtNLM"/>
    </source>
</evidence>
<evidence type="ECO:0000256" key="1">
    <source>
        <dbReference type="SAM" id="MobiDB-lite"/>
    </source>
</evidence>
<dbReference type="Proteomes" id="UP000267821">
    <property type="component" value="Unassembled WGS sequence"/>
</dbReference>
<evidence type="ECO:0000313" key="2">
    <source>
        <dbReference type="EMBL" id="RPB26947.1"/>
    </source>
</evidence>
<reference evidence="2 3" key="1">
    <citation type="journal article" date="2018" name="Nat. Ecol. Evol.">
        <title>Pezizomycetes genomes reveal the molecular basis of ectomycorrhizal truffle lifestyle.</title>
        <authorList>
            <person name="Murat C."/>
            <person name="Payen T."/>
            <person name="Noel B."/>
            <person name="Kuo A."/>
            <person name="Morin E."/>
            <person name="Chen J."/>
            <person name="Kohler A."/>
            <person name="Krizsan K."/>
            <person name="Balestrini R."/>
            <person name="Da Silva C."/>
            <person name="Montanini B."/>
            <person name="Hainaut M."/>
            <person name="Levati E."/>
            <person name="Barry K.W."/>
            <person name="Belfiori B."/>
            <person name="Cichocki N."/>
            <person name="Clum A."/>
            <person name="Dockter R.B."/>
            <person name="Fauchery L."/>
            <person name="Guy J."/>
            <person name="Iotti M."/>
            <person name="Le Tacon F."/>
            <person name="Lindquist E.A."/>
            <person name="Lipzen A."/>
            <person name="Malagnac F."/>
            <person name="Mello A."/>
            <person name="Molinier V."/>
            <person name="Miyauchi S."/>
            <person name="Poulain J."/>
            <person name="Riccioni C."/>
            <person name="Rubini A."/>
            <person name="Sitrit Y."/>
            <person name="Splivallo R."/>
            <person name="Traeger S."/>
            <person name="Wang M."/>
            <person name="Zifcakova L."/>
            <person name="Wipf D."/>
            <person name="Zambonelli A."/>
            <person name="Paolocci F."/>
            <person name="Nowrousian M."/>
            <person name="Ottonello S."/>
            <person name="Baldrian P."/>
            <person name="Spatafora J.W."/>
            <person name="Henrissat B."/>
            <person name="Nagy L.G."/>
            <person name="Aury J.M."/>
            <person name="Wincker P."/>
            <person name="Grigoriev I.V."/>
            <person name="Bonfante P."/>
            <person name="Martin F.M."/>
        </authorList>
    </citation>
    <scope>NUCLEOTIDE SEQUENCE [LARGE SCALE GENOMIC DNA]</scope>
    <source>
        <strain evidence="2 3">ATCC MYA-4762</strain>
    </source>
</reference>
<proteinExistence type="predicted"/>
<keyword evidence="3" id="KW-1185">Reference proteome</keyword>